<organism evidence="1 2">
    <name type="scientific">Penicillium brevicompactum</name>
    <dbReference type="NCBI Taxonomy" id="5074"/>
    <lineage>
        <taxon>Eukaryota</taxon>
        <taxon>Fungi</taxon>
        <taxon>Dikarya</taxon>
        <taxon>Ascomycota</taxon>
        <taxon>Pezizomycotina</taxon>
        <taxon>Eurotiomycetes</taxon>
        <taxon>Eurotiomycetidae</taxon>
        <taxon>Eurotiales</taxon>
        <taxon>Aspergillaceae</taxon>
        <taxon>Penicillium</taxon>
    </lineage>
</organism>
<keyword evidence="2" id="KW-1185">Reference proteome</keyword>
<evidence type="ECO:0000313" key="2">
    <source>
        <dbReference type="Proteomes" id="UP001148299"/>
    </source>
</evidence>
<reference evidence="1" key="1">
    <citation type="submission" date="2022-12" db="EMBL/GenBank/DDBJ databases">
        <authorList>
            <person name="Petersen C."/>
        </authorList>
    </citation>
    <scope>NUCLEOTIDE SEQUENCE</scope>
    <source>
        <strain evidence="1">IBT 35675</strain>
    </source>
</reference>
<dbReference type="Proteomes" id="UP001148299">
    <property type="component" value="Unassembled WGS sequence"/>
</dbReference>
<evidence type="ECO:0000313" key="1">
    <source>
        <dbReference type="EMBL" id="KAJ5366602.1"/>
    </source>
</evidence>
<dbReference type="SUPFAM" id="SSF55144">
    <property type="entry name" value="LigT-like"/>
    <property type="match status" value="1"/>
</dbReference>
<dbReference type="EMBL" id="JAPZBR010000001">
    <property type="protein sequence ID" value="KAJ5366602.1"/>
    <property type="molecule type" value="Genomic_DNA"/>
</dbReference>
<gene>
    <name evidence="1" type="ORF">N7541_000543</name>
</gene>
<protein>
    <submittedName>
        <fullName evidence="1">Uncharacterized protein</fullName>
    </submittedName>
</protein>
<dbReference type="InterPro" id="IPR009097">
    <property type="entry name" value="Cyclic_Pdiesterase"/>
</dbReference>
<comment type="caution">
    <text evidence="1">The sequence shown here is derived from an EMBL/GenBank/DDBJ whole genome shotgun (WGS) entry which is preliminary data.</text>
</comment>
<dbReference type="AlphaFoldDB" id="A0A9W9RUM9"/>
<sequence>MTTLEISSEKSSGQIQKYIDTIDAEGWHDLANYTLDHRARLVKPIISYDTSAIALSFVPASGEGDNTAYSGKDDSYTYHHLRRDLYDKVTMKGVPIAARYTVPSAHITIARVVRPDTTKFRNLDPTAVSDDVAAQLVAKIEDLNCELRSNVWRRLGDPSQGQWVVGHEKGLELIWGTTWYGKGERVVLGEGFV</sequence>
<name>A0A9W9RUM9_PENBR</name>
<accession>A0A9W9RUM9</accession>
<proteinExistence type="predicted"/>
<reference evidence="1" key="2">
    <citation type="journal article" date="2023" name="IMA Fungus">
        <title>Comparative genomic study of the Penicillium genus elucidates a diverse pangenome and 15 lateral gene transfer events.</title>
        <authorList>
            <person name="Petersen C."/>
            <person name="Sorensen T."/>
            <person name="Nielsen M.R."/>
            <person name="Sondergaard T.E."/>
            <person name="Sorensen J.L."/>
            <person name="Fitzpatrick D.A."/>
            <person name="Frisvad J.C."/>
            <person name="Nielsen K.L."/>
        </authorList>
    </citation>
    <scope>NUCLEOTIDE SEQUENCE</scope>
    <source>
        <strain evidence="1">IBT 35675</strain>
    </source>
</reference>